<reference evidence="2 3" key="1">
    <citation type="submission" date="2019-05" db="EMBL/GenBank/DDBJ databases">
        <title>Psychrobacillus vulpis sp. nov., a new species isolated from feces of a red fox that inhabits in The Tablas de Daimiel Natural Park, Albacete, Spain.</title>
        <authorList>
            <person name="Rodriguez M."/>
            <person name="Reina J.C."/>
            <person name="Bejar V."/>
            <person name="Llamas I."/>
        </authorList>
    </citation>
    <scope>NUCLEOTIDE SEQUENCE [LARGE SCALE GENOMIC DNA]</scope>
    <source>
        <strain evidence="2 3">NEAU-3TGS17</strain>
    </source>
</reference>
<sequence>MVPEINLLPKRERQKSNSILLLVISSILILTILVLFFIQYLTVKRDIETLIADETYSTAERDDLTQVVTDLKVSGQGDLQTSVTFAERVSYPVSPLLIEVNALLEPHTYLRQYEFVERSIHISVDVETMKSLSLFVDKLLISDYFSDVKVESVTNFELSNSEENTEKKYEIIPRYSAILNLDIDQTYLENGGVTP</sequence>
<feature type="transmembrane region" description="Helical" evidence="1">
    <location>
        <begin position="20"/>
        <end position="41"/>
    </location>
</feature>
<comment type="caution">
    <text evidence="2">The sequence shown here is derived from an EMBL/GenBank/DDBJ whole genome shotgun (WGS) entry which is preliminary data.</text>
</comment>
<keyword evidence="1" id="KW-0472">Membrane</keyword>
<evidence type="ECO:0000313" key="2">
    <source>
        <dbReference type="EMBL" id="TQR13810.1"/>
    </source>
</evidence>
<name>A0A544T8N2_9BACI</name>
<keyword evidence="1" id="KW-0812">Transmembrane</keyword>
<keyword evidence="1" id="KW-1133">Transmembrane helix</keyword>
<gene>
    <name evidence="2" type="ORF">FG382_09350</name>
</gene>
<dbReference type="Proteomes" id="UP000317316">
    <property type="component" value="Unassembled WGS sequence"/>
</dbReference>
<proteinExistence type="predicted"/>
<evidence type="ECO:0000313" key="3">
    <source>
        <dbReference type="Proteomes" id="UP000317316"/>
    </source>
</evidence>
<keyword evidence="3" id="KW-1185">Reference proteome</keyword>
<protein>
    <submittedName>
        <fullName evidence="2">Uncharacterized protein</fullName>
    </submittedName>
</protein>
<organism evidence="2 3">
    <name type="scientific">Psychrobacillus lasiicapitis</name>
    <dbReference type="NCBI Taxonomy" id="1636719"/>
    <lineage>
        <taxon>Bacteria</taxon>
        <taxon>Bacillati</taxon>
        <taxon>Bacillota</taxon>
        <taxon>Bacilli</taxon>
        <taxon>Bacillales</taxon>
        <taxon>Bacillaceae</taxon>
        <taxon>Psychrobacillus</taxon>
    </lineage>
</organism>
<dbReference type="EMBL" id="VDGH01000005">
    <property type="protein sequence ID" value="TQR13810.1"/>
    <property type="molecule type" value="Genomic_DNA"/>
</dbReference>
<dbReference type="OrthoDB" id="2971140at2"/>
<evidence type="ECO:0000256" key="1">
    <source>
        <dbReference type="SAM" id="Phobius"/>
    </source>
</evidence>
<dbReference type="RefSeq" id="WP_142538642.1">
    <property type="nucleotide sequence ID" value="NZ_BMIE01000005.1"/>
</dbReference>
<accession>A0A544T8N2</accession>
<dbReference type="AlphaFoldDB" id="A0A544T8N2"/>